<dbReference type="InterPro" id="IPR045867">
    <property type="entry name" value="DNA-dir_RpoC_beta_prime"/>
</dbReference>
<evidence type="ECO:0000256" key="7">
    <source>
        <dbReference type="RuleBase" id="RU004279"/>
    </source>
</evidence>
<evidence type="ECO:0000256" key="2">
    <source>
        <dbReference type="ARBA" id="ARBA00022679"/>
    </source>
</evidence>
<evidence type="ECO:0000256" key="8">
    <source>
        <dbReference type="SAM" id="MobiDB-lite"/>
    </source>
</evidence>
<comment type="catalytic activity">
    <reaction evidence="6 7">
        <text>RNA(n) + a ribonucleoside 5'-triphosphate = RNA(n+1) + diphosphate</text>
        <dbReference type="Rhea" id="RHEA:21248"/>
        <dbReference type="Rhea" id="RHEA-COMP:14527"/>
        <dbReference type="Rhea" id="RHEA-COMP:17342"/>
        <dbReference type="ChEBI" id="CHEBI:33019"/>
        <dbReference type="ChEBI" id="CHEBI:61557"/>
        <dbReference type="ChEBI" id="CHEBI:140395"/>
        <dbReference type="EC" id="2.7.7.6"/>
    </reaction>
</comment>
<feature type="compositionally biased region" description="Basic and acidic residues" evidence="8">
    <location>
        <begin position="1376"/>
        <end position="1388"/>
    </location>
</feature>
<keyword evidence="1 7" id="KW-0240">DNA-directed RNA polymerase</keyword>
<dbReference type="Gene3D" id="3.30.1490.180">
    <property type="entry name" value="RNA polymerase ii"/>
    <property type="match status" value="1"/>
</dbReference>
<gene>
    <name evidence="10" type="ORF">RND81_10G057200</name>
</gene>
<feature type="compositionally biased region" description="Basic and acidic residues" evidence="8">
    <location>
        <begin position="1337"/>
        <end position="1349"/>
    </location>
</feature>
<dbReference type="InterPro" id="IPR006592">
    <property type="entry name" value="RNA_pol_N"/>
</dbReference>
<accession>A0AAW1I0S4</accession>
<evidence type="ECO:0000313" key="11">
    <source>
        <dbReference type="Proteomes" id="UP001443914"/>
    </source>
</evidence>
<comment type="similarity">
    <text evidence="7">Belongs to the RNA polymerase beta' chain family.</text>
</comment>
<evidence type="ECO:0000256" key="5">
    <source>
        <dbReference type="ARBA" id="ARBA00023163"/>
    </source>
</evidence>
<dbReference type="PANTHER" id="PTHR19376:SF51">
    <property type="entry name" value="DNA-DIRECTED RNA POLYMERASE V SUBUNIT 1"/>
    <property type="match status" value="1"/>
</dbReference>
<evidence type="ECO:0000256" key="4">
    <source>
        <dbReference type="ARBA" id="ARBA00022833"/>
    </source>
</evidence>
<keyword evidence="5 7" id="KW-0804">Transcription</keyword>
<keyword evidence="11" id="KW-1185">Reference proteome</keyword>
<dbReference type="Pfam" id="PF00623">
    <property type="entry name" value="RNA_pol_Rpb1_2"/>
    <property type="match status" value="1"/>
</dbReference>
<name>A0AAW1I0S4_SAPOF</name>
<protein>
    <recommendedName>
        <fullName evidence="7">DNA-directed RNA polymerase subunit</fullName>
        <ecNumber evidence="7">2.7.7.6</ecNumber>
    </recommendedName>
</protein>
<feature type="compositionally biased region" description="Polar residues" evidence="8">
    <location>
        <begin position="2060"/>
        <end position="2109"/>
    </location>
</feature>
<dbReference type="Proteomes" id="UP001443914">
    <property type="component" value="Unassembled WGS sequence"/>
</dbReference>
<dbReference type="SMART" id="SM00663">
    <property type="entry name" value="RPOLA_N"/>
    <property type="match status" value="1"/>
</dbReference>
<dbReference type="Pfam" id="PF11523">
    <property type="entry name" value="DUF3223"/>
    <property type="match status" value="1"/>
</dbReference>
<dbReference type="Gene3D" id="4.10.860.120">
    <property type="entry name" value="RNA polymerase II, clamp domain"/>
    <property type="match status" value="1"/>
</dbReference>
<dbReference type="Gene3D" id="3.10.450.40">
    <property type="match status" value="1"/>
</dbReference>
<feature type="compositionally biased region" description="Polar residues" evidence="8">
    <location>
        <begin position="1680"/>
        <end position="1695"/>
    </location>
</feature>
<dbReference type="InterPro" id="IPR044893">
    <property type="entry name" value="RNA_pol_Rpb1_clamp_domain"/>
</dbReference>
<dbReference type="GO" id="GO:0003677">
    <property type="term" value="F:DNA binding"/>
    <property type="evidence" value="ECO:0007669"/>
    <property type="project" value="InterPro"/>
</dbReference>
<feature type="compositionally biased region" description="Gly residues" evidence="8">
    <location>
        <begin position="1404"/>
        <end position="1414"/>
    </location>
</feature>
<dbReference type="Gene3D" id="1.10.274.100">
    <property type="entry name" value="RNA polymerase Rpb1, domain 3"/>
    <property type="match status" value="1"/>
</dbReference>
<dbReference type="EMBL" id="JBDFQZ010000010">
    <property type="protein sequence ID" value="KAK9682200.1"/>
    <property type="molecule type" value="Genomic_DNA"/>
</dbReference>
<feature type="compositionally biased region" description="Polar residues" evidence="8">
    <location>
        <begin position="1847"/>
        <end position="1864"/>
    </location>
</feature>
<dbReference type="PANTHER" id="PTHR19376">
    <property type="entry name" value="DNA-DIRECTED RNA POLYMERASE"/>
    <property type="match status" value="1"/>
</dbReference>
<evidence type="ECO:0000256" key="1">
    <source>
        <dbReference type="ARBA" id="ARBA00022478"/>
    </source>
</evidence>
<feature type="compositionally biased region" description="Polar residues" evidence="8">
    <location>
        <begin position="1714"/>
        <end position="1738"/>
    </location>
</feature>
<feature type="region of interest" description="Disordered" evidence="8">
    <location>
        <begin position="1309"/>
        <end position="1922"/>
    </location>
</feature>
<sequence>MILETEESVTSSAADGEIIGIQFGLASHNDIRTSSISDCPISHASQLANPFLGLPLETRKCESCGTAEPGKCEGHFGYIELPIPVYHPSHLSELKRMLSMICLKCLKMKTSKVPVKNNGIMERLLSACCEEASHVSIKENKSNDGASFLELKIPGRSRIHDGAWDFLARFGYKYGDGSSRPLLASEVLAMLKKLREETKKKLAKKGYFPQDGYILRYLPVPPNCLSVPDVSDGVSVMSSDLCSSMLKKVLRQIDIIRSSRSGEPNFEAHEVEANDLQIAVSQYLQVRGTSRAARDGDNRYGVNKDGNSSSTKAWLEKMRTLFISKGSGFSSRSVITGDAFRPVNEVGIPSEIAQKMTFEERVNVHNIQYLQRLVDNNLCLTFRDGLSTYSLREGSKGHTFLKIGQVVHRRIMDGDIVFINRPPTTHKHSLQALRVYIHDDHVVKINPLMCGPLAADFDGDCVHLFYPQSLSARAEVVELFSVDKQLLSSHSGNLNLQLAIDALLSLKTIFKVYFLDKASAQQLAMHASTPLPSPTIFKACSGGPRWSAQQVLQTALPPQFDCHGERLLIRGSEIVKLDFNRDTIASVISDILTSLFFSKSPKAALSFFDSLQPLLMENLFAEGFSVSLRDFFVPFSELEGIQTQIQDMISPLLVQLRASFNELIQQQFESYMKLLKVPIANFIVKSSALGNLIDSRSESAIDKIVQQIGFLGLQLSDKRKFYSKDLVEEVGSLFKLKHPFASLYPSEEFGLVRSCFFRGLDPYEEIVHSIATREVIVRSSKGLAEPGTLFKNLMAVLRDVVICYDGSVRNVSSNSVIQFEYGLEGVTSQNLFPAGEPVGVLAATAMSNPAYKAVLDSSPSSNSSWDMMKEILFCRANFRNDLNDRRVILYLNDCACGRKYCQENASFVVKNHLKKVSLRDAAVEFLIEYKRPKAEPGSTDIESGLVGHIHLNETLLRESKISTLDILQKCEERVNVLRRKKKYGHCFKRMALSVSESCLFPHSGSKWTDMPCLKFFWEDMADPNIEKLSHVMADLICPLLLDTVIKGDPRICTVNIVWINSGTTSWVQSPSDSKGELAVEVTLEKTAVQQSGDAWRIVLDCCLPVFHLIDTRRSIPYAIKQIQDLLGISCGFDQAVQRLSTSVTLVTRGVLKEHLILLASSMTCSGNLVGFNMSGIKALCRALSAQVPFTEATLYTPRKCFERASEKCHVDSLAGIVASCSWGKRVAVGTGTKFDILWDTKEIEVDEKPIDVYNFLHLVRSTNEEEVDTGCLGEDIEKFDWEDAYMEPALSPEQDNNAVFDDVVELGVDSQVQGGGDSGWAVDSGSGGGNSWGNWGSKKDSSQTDDKPESGGWGAPKSQDVGSGAAESNGWANWGSKKDPAQEEDKSKSGGWGAPKSQDASKEGGWGTGSGSASGNGSMNWGSKKDQTQPEDSSMAVGWGAASKTQNSEKEEGKKPAWGQASAAPWKNVNNGDENQRAGSRGLESESSDGWASKKSADTSSQGWKTQETKQSWNSARNDGGEKSILGKPSGAAWGKSRDQGGSAGTGGWGSEKKENNTNSRETGSGAWGSQKEEKQAQSFWGQQKNSGGGAGGWNADKADKETGSGSWGSKNDEGKSQSSWGQPNNSTTKNSSEEGGTGGWGSKKGESKTHSTWGQPKDATPKNDNQTDAWGSGKDDKNSSQSTWGQPRNAISTNENEDGGGGGSKSWGSSKGQNSTQSTWGQPRNTPSNNDKQTASWDSKKSDQPHDSSSWGSKKVTSDSSDKVEEDSTSAWGKKKTEETKTQSSWGQPRDSTPSADGWGSKKSVQPESSYGGWGSGKAESDSSAKASEEDKSGAWGSSKTEDGKTQSSWGQKSETTWKSSPSADGWGSNKMNQPGQSFGRGSGKPDNGGRGWGSSNSGEWKSRKNRPPKQPGSNDDFANVPLTATKKRMDSFPAEEQDALSEMETIMQSIRRIMHQSGCTDGDPLPSEDQSFIIKNVLEYHPDKAAKMGAGIDFITVKKHGDFQETRCLFVVSTNGQAEDFSYIKCLENFIKGKYPSIAESFNSKYFRKPRARPQGPRNFTQNAADSPNFSQNTPESPNFTQNTPESPNFTQNTPESPSFTQNAPDS</sequence>
<dbReference type="Pfam" id="PF04997">
    <property type="entry name" value="RNA_pol_Rpb1_1"/>
    <property type="match status" value="1"/>
</dbReference>
<comment type="caution">
    <text evidence="10">The sequence shown here is derived from an EMBL/GenBank/DDBJ whole genome shotgun (WGS) entry which is preliminary data.</text>
</comment>
<keyword evidence="3 7" id="KW-0548">Nucleotidyltransferase</keyword>
<dbReference type="InterPro" id="IPR000722">
    <property type="entry name" value="RNA_pol_asu"/>
</dbReference>
<organism evidence="10 11">
    <name type="scientific">Saponaria officinalis</name>
    <name type="common">Common soapwort</name>
    <name type="synonym">Lychnis saponaria</name>
    <dbReference type="NCBI Taxonomy" id="3572"/>
    <lineage>
        <taxon>Eukaryota</taxon>
        <taxon>Viridiplantae</taxon>
        <taxon>Streptophyta</taxon>
        <taxon>Embryophyta</taxon>
        <taxon>Tracheophyta</taxon>
        <taxon>Spermatophyta</taxon>
        <taxon>Magnoliopsida</taxon>
        <taxon>eudicotyledons</taxon>
        <taxon>Gunneridae</taxon>
        <taxon>Pentapetalae</taxon>
        <taxon>Caryophyllales</taxon>
        <taxon>Caryophyllaceae</taxon>
        <taxon>Caryophylleae</taxon>
        <taxon>Saponaria</taxon>
    </lineage>
</organism>
<dbReference type="GO" id="GO:0006351">
    <property type="term" value="P:DNA-templated transcription"/>
    <property type="evidence" value="ECO:0007669"/>
    <property type="project" value="InterPro"/>
</dbReference>
<comment type="function">
    <text evidence="7">DNA-dependent RNA polymerase catalyzes the transcription of DNA into RNA using the four ribonucleoside triphosphates as substrates.</text>
</comment>
<dbReference type="InterPro" id="IPR007066">
    <property type="entry name" value="RNA_pol_Rpb1_3"/>
</dbReference>
<keyword evidence="4" id="KW-0862">Zinc</keyword>
<feature type="compositionally biased region" description="Polar residues" evidence="8">
    <location>
        <begin position="1617"/>
        <end position="1631"/>
    </location>
</feature>
<dbReference type="InterPro" id="IPR042102">
    <property type="entry name" value="RNA_pol_Rpb1_3_sf"/>
</dbReference>
<dbReference type="InterPro" id="IPR007080">
    <property type="entry name" value="RNA_pol_Rpb1_1"/>
</dbReference>
<feature type="compositionally biased region" description="Basic and acidic residues" evidence="8">
    <location>
        <begin position="1820"/>
        <end position="1834"/>
    </location>
</feature>
<dbReference type="Gene3D" id="6.20.50.80">
    <property type="match status" value="1"/>
</dbReference>
<dbReference type="Gene3D" id="2.40.40.20">
    <property type="match status" value="1"/>
</dbReference>
<proteinExistence type="inferred from homology"/>
<dbReference type="EMBL" id="JBDFQZ010000010">
    <property type="protein sequence ID" value="KAK9682195.1"/>
    <property type="molecule type" value="Genomic_DNA"/>
</dbReference>
<evidence type="ECO:0000259" key="9">
    <source>
        <dbReference type="SMART" id="SM00663"/>
    </source>
</evidence>
<dbReference type="GO" id="GO:0003899">
    <property type="term" value="F:DNA-directed RNA polymerase activity"/>
    <property type="evidence" value="ECO:0007669"/>
    <property type="project" value="UniProtKB-EC"/>
</dbReference>
<dbReference type="Pfam" id="PF04983">
    <property type="entry name" value="RNA_pol_Rpb1_3"/>
    <property type="match status" value="1"/>
</dbReference>
<evidence type="ECO:0000256" key="3">
    <source>
        <dbReference type="ARBA" id="ARBA00022695"/>
    </source>
</evidence>
<dbReference type="GO" id="GO:0000428">
    <property type="term" value="C:DNA-directed RNA polymerase complex"/>
    <property type="evidence" value="ECO:0007669"/>
    <property type="project" value="UniProtKB-KW"/>
</dbReference>
<feature type="region of interest" description="Disordered" evidence="8">
    <location>
        <begin position="2051"/>
        <end position="2109"/>
    </location>
</feature>
<feature type="domain" description="RNA polymerase N-terminal" evidence="9">
    <location>
        <begin position="211"/>
        <end position="510"/>
    </location>
</feature>
<dbReference type="Pfam" id="PF04998">
    <property type="entry name" value="RNA_pol_Rpb1_5"/>
    <property type="match status" value="1"/>
</dbReference>
<dbReference type="SUPFAM" id="SSF64484">
    <property type="entry name" value="beta and beta-prime subunits of DNA dependent RNA-polymerase"/>
    <property type="match status" value="1"/>
</dbReference>
<feature type="compositionally biased region" description="Polar residues" evidence="8">
    <location>
        <begin position="1498"/>
        <end position="1517"/>
    </location>
</feature>
<evidence type="ECO:0000256" key="6">
    <source>
        <dbReference type="ARBA" id="ARBA00048552"/>
    </source>
</evidence>
<reference evidence="10 11" key="1">
    <citation type="submission" date="2024-03" db="EMBL/GenBank/DDBJ databases">
        <title>WGS assembly of Saponaria officinalis var. Norfolk2.</title>
        <authorList>
            <person name="Jenkins J."/>
            <person name="Shu S."/>
            <person name="Grimwood J."/>
            <person name="Barry K."/>
            <person name="Goodstein D."/>
            <person name="Schmutz J."/>
            <person name="Leebens-Mack J."/>
            <person name="Osbourn A."/>
        </authorList>
    </citation>
    <scope>NUCLEOTIDE SEQUENCE [LARGE SCALE GENOMIC DNA]</scope>
    <source>
        <strain evidence="11">cv. Norfolk2</strain>
        <strain evidence="10">JIC</strain>
        <tissue evidence="10">Leaf</tissue>
    </source>
</reference>
<feature type="compositionally biased region" description="Gly residues" evidence="8">
    <location>
        <begin position="1880"/>
        <end position="1894"/>
    </location>
</feature>
<dbReference type="InterPro" id="IPR007081">
    <property type="entry name" value="RNA_pol_Rpb1_5"/>
</dbReference>
<keyword evidence="2 7" id="KW-0808">Transferase</keyword>
<dbReference type="EC" id="2.7.7.6" evidence="7"/>
<evidence type="ECO:0000313" key="10">
    <source>
        <dbReference type="EMBL" id="KAK9682195.1"/>
    </source>
</evidence>
<feature type="compositionally biased region" description="Polar residues" evidence="8">
    <location>
        <begin position="1784"/>
        <end position="1796"/>
    </location>
</feature>